<accession>A0A9N9CGB9</accession>
<name>A0A9N9CGB9_FUNMO</name>
<dbReference type="EMBL" id="CAJVPP010002421">
    <property type="protein sequence ID" value="CAG8599332.1"/>
    <property type="molecule type" value="Genomic_DNA"/>
</dbReference>
<protein>
    <submittedName>
        <fullName evidence="1">13696_t:CDS:1</fullName>
    </submittedName>
</protein>
<reference evidence="1" key="1">
    <citation type="submission" date="2021-06" db="EMBL/GenBank/DDBJ databases">
        <authorList>
            <person name="Kallberg Y."/>
            <person name="Tangrot J."/>
            <person name="Rosling A."/>
        </authorList>
    </citation>
    <scope>NUCLEOTIDE SEQUENCE</scope>
    <source>
        <strain evidence="1">87-6 pot B 2015</strain>
    </source>
</reference>
<dbReference type="Proteomes" id="UP000789375">
    <property type="component" value="Unassembled WGS sequence"/>
</dbReference>
<gene>
    <name evidence="1" type="ORF">FMOSSE_LOCUS8862</name>
</gene>
<evidence type="ECO:0000313" key="2">
    <source>
        <dbReference type="Proteomes" id="UP000789375"/>
    </source>
</evidence>
<organism evidence="1 2">
    <name type="scientific">Funneliformis mosseae</name>
    <name type="common">Endomycorrhizal fungus</name>
    <name type="synonym">Glomus mosseae</name>
    <dbReference type="NCBI Taxonomy" id="27381"/>
    <lineage>
        <taxon>Eukaryota</taxon>
        <taxon>Fungi</taxon>
        <taxon>Fungi incertae sedis</taxon>
        <taxon>Mucoromycota</taxon>
        <taxon>Glomeromycotina</taxon>
        <taxon>Glomeromycetes</taxon>
        <taxon>Glomerales</taxon>
        <taxon>Glomeraceae</taxon>
        <taxon>Funneliformis</taxon>
    </lineage>
</organism>
<sequence>MQVQKKGMLKSQVSDSNTQNLPHFYMRVVPKYKKNYGSLEIKNVLEKSIVIAEDAKKLF</sequence>
<keyword evidence="2" id="KW-1185">Reference proteome</keyword>
<dbReference type="AlphaFoldDB" id="A0A9N9CGB9"/>
<proteinExistence type="predicted"/>
<comment type="caution">
    <text evidence="1">The sequence shown here is derived from an EMBL/GenBank/DDBJ whole genome shotgun (WGS) entry which is preliminary data.</text>
</comment>
<evidence type="ECO:0000313" key="1">
    <source>
        <dbReference type="EMBL" id="CAG8599332.1"/>
    </source>
</evidence>